<evidence type="ECO:0000313" key="1">
    <source>
        <dbReference type="EMBL" id="MBD8048311.1"/>
    </source>
</evidence>
<dbReference type="Proteomes" id="UP000627166">
    <property type="component" value="Unassembled WGS sequence"/>
</dbReference>
<comment type="caution">
    <text evidence="1">The sequence shown here is derived from an EMBL/GenBank/DDBJ whole genome shotgun (WGS) entry which is preliminary data.</text>
</comment>
<accession>A0ABR8YWI4</accession>
<gene>
    <name evidence="1" type="ORF">H9637_14910</name>
</gene>
<dbReference type="InterPro" id="IPR024523">
    <property type="entry name" value="DUF3793"/>
</dbReference>
<dbReference type="EMBL" id="JACSQB010000126">
    <property type="protein sequence ID" value="MBD8048311.1"/>
    <property type="molecule type" value="Genomic_DNA"/>
</dbReference>
<reference evidence="1 2" key="1">
    <citation type="submission" date="2020-08" db="EMBL/GenBank/DDBJ databases">
        <title>A Genomic Blueprint of the Chicken Gut Microbiome.</title>
        <authorList>
            <person name="Gilroy R."/>
            <person name="Ravi A."/>
            <person name="Getino M."/>
            <person name="Pursley I."/>
            <person name="Horton D.L."/>
            <person name="Alikhan N.-F."/>
            <person name="Baker D."/>
            <person name="Gharbi K."/>
            <person name="Hall N."/>
            <person name="Watson M."/>
            <person name="Adriaenssens E.M."/>
            <person name="Foster-Nyarko E."/>
            <person name="Jarju S."/>
            <person name="Secka A."/>
            <person name="Antonio M."/>
            <person name="Oren A."/>
            <person name="Chaudhuri R."/>
            <person name="La Ragione R.M."/>
            <person name="Hildebrand F."/>
            <person name="Pallen M.J."/>
        </authorList>
    </citation>
    <scope>NUCLEOTIDE SEQUENCE [LARGE SCALE GENOMIC DNA]</scope>
    <source>
        <strain evidence="1 2">N37</strain>
    </source>
</reference>
<proteinExistence type="predicted"/>
<dbReference type="RefSeq" id="WP_191741263.1">
    <property type="nucleotide sequence ID" value="NZ_JACSQB010000126.1"/>
</dbReference>
<organism evidence="1 2">
    <name type="scientific">Clostridium faecium</name>
    <dbReference type="NCBI Taxonomy" id="2762223"/>
    <lineage>
        <taxon>Bacteria</taxon>
        <taxon>Bacillati</taxon>
        <taxon>Bacillota</taxon>
        <taxon>Clostridia</taxon>
        <taxon>Eubacteriales</taxon>
        <taxon>Clostridiaceae</taxon>
        <taxon>Clostridium</taxon>
    </lineage>
</organism>
<name>A0ABR8YWI4_9CLOT</name>
<protein>
    <submittedName>
        <fullName evidence="1">DUF3793 family protein</fullName>
    </submittedName>
</protein>
<sequence length="206" mass="24024">MKLAVKAFREKINTLNDVEYMFNVIAYNIAPTIKGLKAATTVTLCNHDKNMYNSWKNFKHELLDKLKVKAFELKETTNAIVVMFYDEKLLNNRLQDKRVASFLEQFGYKLDMTINEKLDILKKRYDVSICPHEMGIFLGFPLQDVQTFIESPHKECLLCGYWKVYYDKESALQTFKYFDEAKLEIVNSICQGKKLFEAIDVLSIAS</sequence>
<evidence type="ECO:0000313" key="2">
    <source>
        <dbReference type="Proteomes" id="UP000627166"/>
    </source>
</evidence>
<dbReference type="Pfam" id="PF12672">
    <property type="entry name" value="DUF3793"/>
    <property type="match status" value="1"/>
</dbReference>
<keyword evidence="2" id="KW-1185">Reference proteome</keyword>